<dbReference type="Pfam" id="PF01541">
    <property type="entry name" value="GIY-YIG"/>
    <property type="match status" value="1"/>
</dbReference>
<dbReference type="AlphaFoldDB" id="A0A107GC56"/>
<evidence type="ECO:0000313" key="2">
    <source>
        <dbReference type="EMBL" id="KWE09174.1"/>
    </source>
</evidence>
<dbReference type="RefSeq" id="WP_059962508.1">
    <property type="nucleotide sequence ID" value="NZ_LPCX01000056.1"/>
</dbReference>
<dbReference type="Proteomes" id="UP000062998">
    <property type="component" value="Unassembled WGS sequence"/>
</dbReference>
<dbReference type="SUPFAM" id="SSF82771">
    <property type="entry name" value="GIY-YIG endonuclease"/>
    <property type="match status" value="1"/>
</dbReference>
<dbReference type="InterPro" id="IPR035901">
    <property type="entry name" value="GIY-YIG_endonuc_sf"/>
</dbReference>
<sequence length="353" mass="39761">MLITEELLVAGASAGGGYTRRQMELLGVKPVAGWKKVVIGTEISDEAAREFRELAGSGSKKSKPETGPVNWCGAAVPRDIYLYVLALEEGRFYVGLSDNLDRRWEEHRSGVGAAWTKRYRPLRRIYAINTGTQDTHKAEAMEDEATITLMSEHGIDRVRGGHFCQSDQAKTEANLRATGAWDRIKQAQAPKTAWSVDATWSDALDEFLNVAVQYYDAGAPEDLRDSVFAAAYRLTRYRFWQEEFAPGLAWDFWSPKGILPVLLSFKHQRPVSSGLPSSYDVLAAALNRGRGGSHPLRRLFLLTWKAYQPLTTDRQATAVERFMEYLAEDEAYDRRYDDFVSVLLPETRNLLRG</sequence>
<dbReference type="InterPro" id="IPR000305">
    <property type="entry name" value="GIY-YIG_endonuc"/>
</dbReference>
<name>A0A107GC56_9BURK</name>
<evidence type="ECO:0000313" key="3">
    <source>
        <dbReference type="Proteomes" id="UP000062998"/>
    </source>
</evidence>
<protein>
    <recommendedName>
        <fullName evidence="1">GIY-YIG domain-containing protein</fullName>
    </recommendedName>
</protein>
<organism evidence="2 3">
    <name type="scientific">Burkholderia ubonensis</name>
    <dbReference type="NCBI Taxonomy" id="101571"/>
    <lineage>
        <taxon>Bacteria</taxon>
        <taxon>Pseudomonadati</taxon>
        <taxon>Pseudomonadota</taxon>
        <taxon>Betaproteobacteria</taxon>
        <taxon>Burkholderiales</taxon>
        <taxon>Burkholderiaceae</taxon>
        <taxon>Burkholderia</taxon>
        <taxon>Burkholderia cepacia complex</taxon>
    </lineage>
</organism>
<gene>
    <name evidence="2" type="ORF">WL73_05555</name>
</gene>
<dbReference type="OrthoDB" id="9807770at2"/>
<evidence type="ECO:0000259" key="1">
    <source>
        <dbReference type="PROSITE" id="PS50164"/>
    </source>
</evidence>
<accession>A0A107GC56</accession>
<dbReference type="PROSITE" id="PS50164">
    <property type="entry name" value="GIY_YIG"/>
    <property type="match status" value="1"/>
</dbReference>
<reference evidence="2 3" key="1">
    <citation type="submission" date="2015-11" db="EMBL/GenBank/DDBJ databases">
        <title>Expanding the genomic diversity of Burkholderia species for the development of highly accurate diagnostics.</title>
        <authorList>
            <person name="Sahl J."/>
            <person name="Keim P."/>
            <person name="Wagner D."/>
        </authorList>
    </citation>
    <scope>NUCLEOTIDE SEQUENCE [LARGE SCALE GENOMIC DNA]</scope>
    <source>
        <strain evidence="2 3">MSMB2167WGS</strain>
    </source>
</reference>
<proteinExistence type="predicted"/>
<comment type="caution">
    <text evidence="2">The sequence shown here is derived from an EMBL/GenBank/DDBJ whole genome shotgun (WGS) entry which is preliminary data.</text>
</comment>
<feature type="domain" description="GIY-YIG" evidence="1">
    <location>
        <begin position="78"/>
        <end position="157"/>
    </location>
</feature>
<dbReference type="EMBL" id="LPIX01000024">
    <property type="protein sequence ID" value="KWE09174.1"/>
    <property type="molecule type" value="Genomic_DNA"/>
</dbReference>
<dbReference type="Gene3D" id="3.40.1440.10">
    <property type="entry name" value="GIY-YIG endonuclease"/>
    <property type="match status" value="1"/>
</dbReference>